<dbReference type="KEGG" id="uru:DSM104443_03954"/>
<feature type="transmembrane region" description="Helical" evidence="1">
    <location>
        <begin position="192"/>
        <end position="217"/>
    </location>
</feature>
<name>A0A6M4H034_9PROT</name>
<organism evidence="2 3">
    <name type="scientific">Usitatibacter rugosus</name>
    <dbReference type="NCBI Taxonomy" id="2732067"/>
    <lineage>
        <taxon>Bacteria</taxon>
        <taxon>Pseudomonadati</taxon>
        <taxon>Pseudomonadota</taxon>
        <taxon>Betaproteobacteria</taxon>
        <taxon>Nitrosomonadales</taxon>
        <taxon>Usitatibacteraceae</taxon>
        <taxon>Usitatibacter</taxon>
    </lineage>
</organism>
<reference evidence="2 3" key="1">
    <citation type="submission" date="2020-04" db="EMBL/GenBank/DDBJ databases">
        <title>Usitatibacter rugosus gen. nov., sp. nov. and Usitatibacter palustris sp. nov., novel members of Usitatibacteraceae fam. nov. within the order Nitrosomonadales isolated from soil.</title>
        <authorList>
            <person name="Huber K.J."/>
            <person name="Neumann-Schaal M."/>
            <person name="Geppert A."/>
            <person name="Luckner M."/>
            <person name="Wanner G."/>
            <person name="Overmann J."/>
        </authorList>
    </citation>
    <scope>NUCLEOTIDE SEQUENCE [LARGE SCALE GENOMIC DNA]</scope>
    <source>
        <strain evidence="2 3">0125_3</strain>
    </source>
</reference>
<dbReference type="EMBL" id="CP053069">
    <property type="protein sequence ID" value="QJR12860.1"/>
    <property type="molecule type" value="Genomic_DNA"/>
</dbReference>
<keyword evidence="1" id="KW-1133">Transmembrane helix</keyword>
<keyword evidence="1" id="KW-0472">Membrane</keyword>
<evidence type="ECO:0000256" key="1">
    <source>
        <dbReference type="SAM" id="Phobius"/>
    </source>
</evidence>
<feature type="transmembrane region" description="Helical" evidence="1">
    <location>
        <begin position="237"/>
        <end position="255"/>
    </location>
</feature>
<dbReference type="Proteomes" id="UP000501534">
    <property type="component" value="Chromosome"/>
</dbReference>
<proteinExistence type="predicted"/>
<keyword evidence="3" id="KW-1185">Reference proteome</keyword>
<feature type="transmembrane region" description="Helical" evidence="1">
    <location>
        <begin position="302"/>
        <end position="322"/>
    </location>
</feature>
<feature type="transmembrane region" description="Helical" evidence="1">
    <location>
        <begin position="276"/>
        <end position="296"/>
    </location>
</feature>
<dbReference type="RefSeq" id="WP_171095428.1">
    <property type="nucleotide sequence ID" value="NZ_CP053069.1"/>
</dbReference>
<keyword evidence="1" id="KW-0812">Transmembrane</keyword>
<evidence type="ECO:0008006" key="4">
    <source>
        <dbReference type="Google" id="ProtNLM"/>
    </source>
</evidence>
<evidence type="ECO:0000313" key="2">
    <source>
        <dbReference type="EMBL" id="QJR12860.1"/>
    </source>
</evidence>
<dbReference type="AlphaFoldDB" id="A0A6M4H034"/>
<dbReference type="InterPro" id="IPR002798">
    <property type="entry name" value="SpoIIM-like"/>
</dbReference>
<protein>
    <recommendedName>
        <fullName evidence="4">Membrane protein SpoIIM required for sporulation</fullName>
    </recommendedName>
</protein>
<evidence type="ECO:0000313" key="3">
    <source>
        <dbReference type="Proteomes" id="UP000501534"/>
    </source>
</evidence>
<accession>A0A6M4H034</accession>
<dbReference type="PANTHER" id="PTHR35337">
    <property type="entry name" value="SLR1478 PROTEIN"/>
    <property type="match status" value="1"/>
</dbReference>
<dbReference type="Pfam" id="PF01944">
    <property type="entry name" value="SpoIIM"/>
    <property type="match status" value="1"/>
</dbReference>
<feature type="transmembrane region" description="Helical" evidence="1">
    <location>
        <begin position="109"/>
        <end position="130"/>
    </location>
</feature>
<gene>
    <name evidence="2" type="ORF">DSM104443_03954</name>
</gene>
<sequence length="329" mass="35941">MSEAEFEAKHAADWEALDRAIAGRKRKKKEAAEEIPPQDVPRRFRLLVAHLALARDRQYRTSLIDKLHARVVAAHLAIHGARAERRGGALAQLREFIVSGFPAEARRQWPYLLVAAITFFGPFLGGIFVLQYFPDFVFYLASPEQLAQIQSMYAPGNMRYGTAREADTDMMMFGHYIANNVRIDFQVVAGGAFFGLGTLAALLFNGIFLGAVAGYLTQIGYGETFWGFVAGHSAPELLGLVYAGGAGLLIGHALIAPGRTTRAEALRRNGVPAARLLYGAALMTVMAAFIEAFWSSRTSLPFGIKIAFGATLAAVFFIYLTFAGRQRGS</sequence>
<dbReference type="PANTHER" id="PTHR35337:SF1">
    <property type="entry name" value="SLR1478 PROTEIN"/>
    <property type="match status" value="1"/>
</dbReference>